<reference evidence="2" key="2">
    <citation type="submission" date="2020-11" db="EMBL/GenBank/DDBJ databases">
        <authorList>
            <person name="McCartney M.A."/>
            <person name="Auch B."/>
            <person name="Kono T."/>
            <person name="Mallez S."/>
            <person name="Becker A."/>
            <person name="Gohl D.M."/>
            <person name="Silverstein K.A.T."/>
            <person name="Koren S."/>
            <person name="Bechman K.B."/>
            <person name="Herman A."/>
            <person name="Abrahante J.E."/>
            <person name="Garbe J."/>
        </authorList>
    </citation>
    <scope>NUCLEOTIDE SEQUENCE</scope>
    <source>
        <strain evidence="2">Duluth1</strain>
        <tissue evidence="2">Whole animal</tissue>
    </source>
</reference>
<evidence type="ECO:0000313" key="3">
    <source>
        <dbReference type="Proteomes" id="UP000828390"/>
    </source>
</evidence>
<gene>
    <name evidence="2" type="ORF">DPMN_017132</name>
</gene>
<sequence length="179" mass="19932">MATMTKCASFILNTIACSQTVSTNNEVQVASNKHAEISTMHGDTHSDQSVSYSQTHLHADRNIMHDTCKQQASPLTASPVSVPPQTDYLNSIHLPQPMYPPFSFMPSPHAYSQRPYYLHLDNQYPFQESYPFYNNSRSFVSSLPPFPTNRISSPKQTPNPEATAPSTKQLNPGSLIKDS</sequence>
<dbReference type="Proteomes" id="UP000828390">
    <property type="component" value="Unassembled WGS sequence"/>
</dbReference>
<comment type="caution">
    <text evidence="2">The sequence shown here is derived from an EMBL/GenBank/DDBJ whole genome shotgun (WGS) entry which is preliminary data.</text>
</comment>
<accession>A0A9D4S560</accession>
<dbReference type="EMBL" id="JAIWYP010000001">
    <property type="protein sequence ID" value="KAH3892994.1"/>
    <property type="molecule type" value="Genomic_DNA"/>
</dbReference>
<name>A0A9D4S560_DREPO</name>
<evidence type="ECO:0000313" key="2">
    <source>
        <dbReference type="EMBL" id="KAH3892994.1"/>
    </source>
</evidence>
<feature type="region of interest" description="Disordered" evidence="1">
    <location>
        <begin position="143"/>
        <end position="179"/>
    </location>
</feature>
<keyword evidence="3" id="KW-1185">Reference proteome</keyword>
<feature type="compositionally biased region" description="Polar residues" evidence="1">
    <location>
        <begin position="149"/>
        <end position="172"/>
    </location>
</feature>
<evidence type="ECO:0000256" key="1">
    <source>
        <dbReference type="SAM" id="MobiDB-lite"/>
    </source>
</evidence>
<organism evidence="2 3">
    <name type="scientific">Dreissena polymorpha</name>
    <name type="common">Zebra mussel</name>
    <name type="synonym">Mytilus polymorpha</name>
    <dbReference type="NCBI Taxonomy" id="45954"/>
    <lineage>
        <taxon>Eukaryota</taxon>
        <taxon>Metazoa</taxon>
        <taxon>Spiralia</taxon>
        <taxon>Lophotrochozoa</taxon>
        <taxon>Mollusca</taxon>
        <taxon>Bivalvia</taxon>
        <taxon>Autobranchia</taxon>
        <taxon>Heteroconchia</taxon>
        <taxon>Euheterodonta</taxon>
        <taxon>Imparidentia</taxon>
        <taxon>Neoheterodontei</taxon>
        <taxon>Myida</taxon>
        <taxon>Dreissenoidea</taxon>
        <taxon>Dreissenidae</taxon>
        <taxon>Dreissena</taxon>
    </lineage>
</organism>
<proteinExistence type="predicted"/>
<protein>
    <submittedName>
        <fullName evidence="2">Uncharacterized protein</fullName>
    </submittedName>
</protein>
<dbReference type="AlphaFoldDB" id="A0A9D4S560"/>
<reference evidence="2" key="1">
    <citation type="journal article" date="2019" name="bioRxiv">
        <title>The Genome of the Zebra Mussel, Dreissena polymorpha: A Resource for Invasive Species Research.</title>
        <authorList>
            <person name="McCartney M.A."/>
            <person name="Auch B."/>
            <person name="Kono T."/>
            <person name="Mallez S."/>
            <person name="Zhang Y."/>
            <person name="Obille A."/>
            <person name="Becker A."/>
            <person name="Abrahante J.E."/>
            <person name="Garbe J."/>
            <person name="Badalamenti J.P."/>
            <person name="Herman A."/>
            <person name="Mangelson H."/>
            <person name="Liachko I."/>
            <person name="Sullivan S."/>
            <person name="Sone E.D."/>
            <person name="Koren S."/>
            <person name="Silverstein K.A.T."/>
            <person name="Beckman K.B."/>
            <person name="Gohl D.M."/>
        </authorList>
    </citation>
    <scope>NUCLEOTIDE SEQUENCE</scope>
    <source>
        <strain evidence="2">Duluth1</strain>
        <tissue evidence="2">Whole animal</tissue>
    </source>
</reference>